<dbReference type="InParanoid" id="A0A409XKT6"/>
<gene>
    <name evidence="1" type="ORF">CVT25_004156</name>
</gene>
<dbReference type="Proteomes" id="UP000283269">
    <property type="component" value="Unassembled WGS sequence"/>
</dbReference>
<dbReference type="EMBL" id="NHYD01001360">
    <property type="protein sequence ID" value="PPQ91389.1"/>
    <property type="molecule type" value="Genomic_DNA"/>
</dbReference>
<proteinExistence type="predicted"/>
<sequence>MDAFIKQVEAVKKLINLASNTRKTPPEEDIFDSFEKMDELTFQHSRFNTRKLPDSGITNGIRDDLAERQMLPKIDEYWTERIDSFTTNLETYRTYMHSGLYREASSFSPIVLNNIRISVFGDASPVVRVQNIQADKPFTSILSGNSLLPYLFISREDGLEERSQIIKS</sequence>
<organism evidence="1 2">
    <name type="scientific">Psilocybe cyanescens</name>
    <dbReference type="NCBI Taxonomy" id="93625"/>
    <lineage>
        <taxon>Eukaryota</taxon>
        <taxon>Fungi</taxon>
        <taxon>Dikarya</taxon>
        <taxon>Basidiomycota</taxon>
        <taxon>Agaricomycotina</taxon>
        <taxon>Agaricomycetes</taxon>
        <taxon>Agaricomycetidae</taxon>
        <taxon>Agaricales</taxon>
        <taxon>Agaricineae</taxon>
        <taxon>Strophariaceae</taxon>
        <taxon>Psilocybe</taxon>
    </lineage>
</organism>
<accession>A0A409XKT6</accession>
<comment type="caution">
    <text evidence="1">The sequence shown here is derived from an EMBL/GenBank/DDBJ whole genome shotgun (WGS) entry which is preliminary data.</text>
</comment>
<protein>
    <submittedName>
        <fullName evidence="1">Uncharacterized protein</fullName>
    </submittedName>
</protein>
<reference evidence="1 2" key="1">
    <citation type="journal article" date="2018" name="Evol. Lett.">
        <title>Horizontal gene cluster transfer increased hallucinogenic mushroom diversity.</title>
        <authorList>
            <person name="Reynolds H.T."/>
            <person name="Vijayakumar V."/>
            <person name="Gluck-Thaler E."/>
            <person name="Korotkin H.B."/>
            <person name="Matheny P.B."/>
            <person name="Slot J.C."/>
        </authorList>
    </citation>
    <scope>NUCLEOTIDE SEQUENCE [LARGE SCALE GENOMIC DNA]</scope>
    <source>
        <strain evidence="1 2">2631</strain>
    </source>
</reference>
<keyword evidence="2" id="KW-1185">Reference proteome</keyword>
<evidence type="ECO:0000313" key="2">
    <source>
        <dbReference type="Proteomes" id="UP000283269"/>
    </source>
</evidence>
<dbReference type="AlphaFoldDB" id="A0A409XKT6"/>
<name>A0A409XKT6_PSICY</name>
<evidence type="ECO:0000313" key="1">
    <source>
        <dbReference type="EMBL" id="PPQ91389.1"/>
    </source>
</evidence>